<gene>
    <name evidence="2" type="ORF">Esi_0238_0029</name>
</gene>
<dbReference type="GO" id="GO:0008017">
    <property type="term" value="F:microtubule binding"/>
    <property type="evidence" value="ECO:0007669"/>
    <property type="project" value="TreeGrafter"/>
</dbReference>
<feature type="region of interest" description="Disordered" evidence="1">
    <location>
        <begin position="1"/>
        <end position="415"/>
    </location>
</feature>
<feature type="region of interest" description="Disordered" evidence="1">
    <location>
        <begin position="749"/>
        <end position="770"/>
    </location>
</feature>
<feature type="compositionally biased region" description="Gly residues" evidence="1">
    <location>
        <begin position="755"/>
        <end position="770"/>
    </location>
</feature>
<feature type="compositionally biased region" description="Gly residues" evidence="1">
    <location>
        <begin position="354"/>
        <end position="363"/>
    </location>
</feature>
<protein>
    <recommendedName>
        <fullName evidence="4">TOG domain-containing protein</fullName>
    </recommendedName>
</protein>
<feature type="compositionally biased region" description="Gly residues" evidence="1">
    <location>
        <begin position="70"/>
        <end position="79"/>
    </location>
</feature>
<dbReference type="Proteomes" id="UP000002630">
    <property type="component" value="Linkage Group LG09"/>
</dbReference>
<dbReference type="Gene3D" id="1.25.10.10">
    <property type="entry name" value="Leucine-rich Repeat Variant"/>
    <property type="match status" value="1"/>
</dbReference>
<accession>D7FSR2</accession>
<feature type="compositionally biased region" description="Low complexity" evidence="1">
    <location>
        <begin position="291"/>
        <end position="300"/>
    </location>
</feature>
<dbReference type="InterPro" id="IPR011989">
    <property type="entry name" value="ARM-like"/>
</dbReference>
<dbReference type="EMBL" id="FN648418">
    <property type="protein sequence ID" value="CBJ31203.1"/>
    <property type="molecule type" value="Genomic_DNA"/>
</dbReference>
<dbReference type="AlphaFoldDB" id="D7FSR2"/>
<keyword evidence="3" id="KW-1185">Reference proteome</keyword>
<feature type="compositionally biased region" description="Gly residues" evidence="1">
    <location>
        <begin position="142"/>
        <end position="155"/>
    </location>
</feature>
<proteinExistence type="predicted"/>
<name>D7FSR2_ECTSI</name>
<evidence type="ECO:0000313" key="2">
    <source>
        <dbReference type="EMBL" id="CBJ31203.1"/>
    </source>
</evidence>
<feature type="compositionally biased region" description="Polar residues" evidence="1">
    <location>
        <begin position="103"/>
        <end position="120"/>
    </location>
</feature>
<feature type="compositionally biased region" description="Basic and acidic residues" evidence="1">
    <location>
        <begin position="247"/>
        <end position="264"/>
    </location>
</feature>
<feature type="compositionally biased region" description="Low complexity" evidence="1">
    <location>
        <begin position="340"/>
        <end position="353"/>
    </location>
</feature>
<feature type="compositionally biased region" description="Gly residues" evidence="1">
    <location>
        <begin position="379"/>
        <end position="389"/>
    </location>
</feature>
<feature type="region of interest" description="Disordered" evidence="1">
    <location>
        <begin position="704"/>
        <end position="736"/>
    </location>
</feature>
<sequence length="770" mass="75931">MRAYSPPVTRQRARAIILGQAAQRSQREQPEQQGQARQAQGSRSSSRSSGGRVRRREQEQGASESLPNGAGAGGTGGGAEESDGGRSERVASGGSPGSFSSSRTAGTRSESTATVGNTASRWRRGGGRRNPSVEAEVEITKGLGGGGGGGDGGGSKVAVAEATCGLGDQGVDADGDDGVASSSVAAAFPGAPRSSSSSSSSQPLEEVNPSVLNAKDFSSGSSSSGGVDAGADGKEGGSSVASTAPSSHHEPPRPSSQSDREDGGRPAIGGPRLLGGSTTAGAVPLPAALSGDGADGAAVDGDADSPNHGGVLPIPPPARGPSATAAGVARAVADRRDRSSSGGAVRGRSCAAAAGGGEGGGDMDGSPERGVKPPAAEAEGGGSGGGAGLGSRLNGKSVLAKGSTGVSPMQKRNRRELKLSEEETAMAGAPQGPVYQVAVLETGDFEPSPNPDEEMQAVRAASAGDGDWADLYSAVDSARRLCIFHAQKLLVPGGQGGGGAGGSGDGGDADGNLEGVVGLLAAAVGNLRSSMVRNALLGVGDIFRFLKHDVGRVDISPMIAGTLQRLAGDKRFICQTAAQAMEAAARNGPGADVLHAILPSLDDRNAEVAAKSAFYAEQCLAALGVGSKAGVGLPEALEFRSMLPGMSRALNGKVAEGRASARRALLRCRKAMGLGPFEAAVKSSLEKAEATSLLTVLATPNRTGAAAGAGKAGPGRAPILQGRRGGAGTGRGGGVAARPSIREQMMAARRKKGQAEGGSGGGGEGFVVVS</sequence>
<feature type="compositionally biased region" description="Gly residues" evidence="1">
    <location>
        <begin position="723"/>
        <end position="735"/>
    </location>
</feature>
<dbReference type="GO" id="GO:0005881">
    <property type="term" value="C:cytoplasmic microtubule"/>
    <property type="evidence" value="ECO:0007669"/>
    <property type="project" value="TreeGrafter"/>
</dbReference>
<evidence type="ECO:0000313" key="3">
    <source>
        <dbReference type="Proteomes" id="UP000002630"/>
    </source>
</evidence>
<dbReference type="EMBL" id="FN649734">
    <property type="protein sequence ID" value="CBJ31203.1"/>
    <property type="molecule type" value="Genomic_DNA"/>
</dbReference>
<feature type="compositionally biased region" description="Low complexity" evidence="1">
    <location>
        <begin position="704"/>
        <end position="717"/>
    </location>
</feature>
<reference evidence="2 3" key="1">
    <citation type="journal article" date="2010" name="Nature">
        <title>The Ectocarpus genome and the independent evolution of multicellularity in brown algae.</title>
        <authorList>
            <person name="Cock J.M."/>
            <person name="Sterck L."/>
            <person name="Rouze P."/>
            <person name="Scornet D."/>
            <person name="Allen A.E."/>
            <person name="Amoutzias G."/>
            <person name="Anthouard V."/>
            <person name="Artiguenave F."/>
            <person name="Aury J.M."/>
            <person name="Badger J.H."/>
            <person name="Beszteri B."/>
            <person name="Billiau K."/>
            <person name="Bonnet E."/>
            <person name="Bothwell J.H."/>
            <person name="Bowler C."/>
            <person name="Boyen C."/>
            <person name="Brownlee C."/>
            <person name="Carrano C.J."/>
            <person name="Charrier B."/>
            <person name="Cho G.Y."/>
            <person name="Coelho S.M."/>
            <person name="Collen J."/>
            <person name="Corre E."/>
            <person name="Da Silva C."/>
            <person name="Delage L."/>
            <person name="Delaroque N."/>
            <person name="Dittami S.M."/>
            <person name="Doulbeau S."/>
            <person name="Elias M."/>
            <person name="Farnham G."/>
            <person name="Gachon C.M."/>
            <person name="Gschloessl B."/>
            <person name="Heesch S."/>
            <person name="Jabbari K."/>
            <person name="Jubin C."/>
            <person name="Kawai H."/>
            <person name="Kimura K."/>
            <person name="Kloareg B."/>
            <person name="Kupper F.C."/>
            <person name="Lang D."/>
            <person name="Le Bail A."/>
            <person name="Leblanc C."/>
            <person name="Lerouge P."/>
            <person name="Lohr M."/>
            <person name="Lopez P.J."/>
            <person name="Martens C."/>
            <person name="Maumus F."/>
            <person name="Michel G."/>
            <person name="Miranda-Saavedra D."/>
            <person name="Morales J."/>
            <person name="Moreau H."/>
            <person name="Motomura T."/>
            <person name="Nagasato C."/>
            <person name="Napoli C.A."/>
            <person name="Nelson D.R."/>
            <person name="Nyvall-Collen P."/>
            <person name="Peters A.F."/>
            <person name="Pommier C."/>
            <person name="Potin P."/>
            <person name="Poulain J."/>
            <person name="Quesneville H."/>
            <person name="Read B."/>
            <person name="Rensing S.A."/>
            <person name="Ritter A."/>
            <person name="Rousvoal S."/>
            <person name="Samanta M."/>
            <person name="Samson G."/>
            <person name="Schroeder D.C."/>
            <person name="Segurens B."/>
            <person name="Strittmatter M."/>
            <person name="Tonon T."/>
            <person name="Tregear J.W."/>
            <person name="Valentin K."/>
            <person name="von Dassow P."/>
            <person name="Yamagishi T."/>
            <person name="Van de Peer Y."/>
            <person name="Wincker P."/>
        </authorList>
    </citation>
    <scope>NUCLEOTIDE SEQUENCE [LARGE SCALE GENOMIC DNA]</scope>
    <source>
        <strain evidence="3">Ec32 / CCAP1310/4</strain>
    </source>
</reference>
<dbReference type="OrthoDB" id="63891at2759"/>
<feature type="compositionally biased region" description="Low complexity" evidence="1">
    <location>
        <begin position="178"/>
        <end position="187"/>
    </location>
</feature>
<dbReference type="GO" id="GO:0000226">
    <property type="term" value="P:microtubule cytoskeleton organization"/>
    <property type="evidence" value="ECO:0007669"/>
    <property type="project" value="TreeGrafter"/>
</dbReference>
<dbReference type="eggNOG" id="KOG2933">
    <property type="taxonomic scope" value="Eukaryota"/>
</dbReference>
<dbReference type="PANTHER" id="PTHR21567">
    <property type="entry name" value="CLASP"/>
    <property type="match status" value="1"/>
</dbReference>
<dbReference type="InParanoid" id="D7FSR2"/>
<evidence type="ECO:0000256" key="1">
    <source>
        <dbReference type="SAM" id="MobiDB-lite"/>
    </source>
</evidence>
<organism evidence="2 3">
    <name type="scientific">Ectocarpus siliculosus</name>
    <name type="common">Brown alga</name>
    <name type="synonym">Conferva siliculosa</name>
    <dbReference type="NCBI Taxonomy" id="2880"/>
    <lineage>
        <taxon>Eukaryota</taxon>
        <taxon>Sar</taxon>
        <taxon>Stramenopiles</taxon>
        <taxon>Ochrophyta</taxon>
        <taxon>PX clade</taxon>
        <taxon>Phaeophyceae</taxon>
        <taxon>Ectocarpales</taxon>
        <taxon>Ectocarpaceae</taxon>
        <taxon>Ectocarpus</taxon>
    </lineage>
</organism>
<feature type="compositionally biased region" description="Low complexity" evidence="1">
    <location>
        <begin position="31"/>
        <end position="51"/>
    </location>
</feature>
<dbReference type="PANTHER" id="PTHR21567:SF9">
    <property type="entry name" value="CLIP-ASSOCIATING PROTEIN"/>
    <property type="match status" value="1"/>
</dbReference>
<evidence type="ECO:0008006" key="4">
    <source>
        <dbReference type="Google" id="ProtNLM"/>
    </source>
</evidence>
<feature type="compositionally biased region" description="Low complexity" evidence="1">
    <location>
        <begin position="322"/>
        <end position="331"/>
    </location>
</feature>